<feature type="compositionally biased region" description="Polar residues" evidence="1">
    <location>
        <begin position="53"/>
        <end position="64"/>
    </location>
</feature>
<organism evidence="2">
    <name type="scientific">Sesamum latifolium</name>
    <dbReference type="NCBI Taxonomy" id="2727402"/>
    <lineage>
        <taxon>Eukaryota</taxon>
        <taxon>Viridiplantae</taxon>
        <taxon>Streptophyta</taxon>
        <taxon>Embryophyta</taxon>
        <taxon>Tracheophyta</taxon>
        <taxon>Spermatophyta</taxon>
        <taxon>Magnoliopsida</taxon>
        <taxon>eudicotyledons</taxon>
        <taxon>Gunneridae</taxon>
        <taxon>Pentapetalae</taxon>
        <taxon>asterids</taxon>
        <taxon>lamiids</taxon>
        <taxon>Lamiales</taxon>
        <taxon>Pedaliaceae</taxon>
        <taxon>Sesamum</taxon>
    </lineage>
</organism>
<reference evidence="2" key="2">
    <citation type="journal article" date="2024" name="Plant">
        <title>Genomic evolution and insights into agronomic trait innovations of Sesamum species.</title>
        <authorList>
            <person name="Miao H."/>
            <person name="Wang L."/>
            <person name="Qu L."/>
            <person name="Liu H."/>
            <person name="Sun Y."/>
            <person name="Le M."/>
            <person name="Wang Q."/>
            <person name="Wei S."/>
            <person name="Zheng Y."/>
            <person name="Lin W."/>
            <person name="Duan Y."/>
            <person name="Cao H."/>
            <person name="Xiong S."/>
            <person name="Wang X."/>
            <person name="Wei L."/>
            <person name="Li C."/>
            <person name="Ma Q."/>
            <person name="Ju M."/>
            <person name="Zhao R."/>
            <person name="Li G."/>
            <person name="Mu C."/>
            <person name="Tian Q."/>
            <person name="Mei H."/>
            <person name="Zhang T."/>
            <person name="Gao T."/>
            <person name="Zhang H."/>
        </authorList>
    </citation>
    <scope>NUCLEOTIDE SEQUENCE</scope>
    <source>
        <strain evidence="2">KEN1</strain>
    </source>
</reference>
<sequence length="112" mass="12111">MKTTSSTLNKQKTSEISRNTQALQMVANTPLAPTVGTTFAVSSRSADPLTEPPRNSTSLDTSSRGFIPRIAGDIQRIIASALREKMLVAVLVPLMAPMIEDIQEEEEVSPAR</sequence>
<feature type="region of interest" description="Disordered" evidence="1">
    <location>
        <begin position="42"/>
        <end position="64"/>
    </location>
</feature>
<gene>
    <name evidence="2" type="ORF">Slati_0869000</name>
</gene>
<comment type="caution">
    <text evidence="2">The sequence shown here is derived from an EMBL/GenBank/DDBJ whole genome shotgun (WGS) entry which is preliminary data.</text>
</comment>
<protein>
    <submittedName>
        <fullName evidence="2">Uncharacterized protein</fullName>
    </submittedName>
</protein>
<accession>A0AAW2XN43</accession>
<name>A0AAW2XN43_9LAMI</name>
<evidence type="ECO:0000313" key="2">
    <source>
        <dbReference type="EMBL" id="KAL0455298.1"/>
    </source>
</evidence>
<dbReference type="EMBL" id="JACGWN010000003">
    <property type="protein sequence ID" value="KAL0455298.1"/>
    <property type="molecule type" value="Genomic_DNA"/>
</dbReference>
<proteinExistence type="predicted"/>
<dbReference type="AlphaFoldDB" id="A0AAW2XN43"/>
<reference evidence="2" key="1">
    <citation type="submission" date="2020-06" db="EMBL/GenBank/DDBJ databases">
        <authorList>
            <person name="Li T."/>
            <person name="Hu X."/>
            <person name="Zhang T."/>
            <person name="Song X."/>
            <person name="Zhang H."/>
            <person name="Dai N."/>
            <person name="Sheng W."/>
            <person name="Hou X."/>
            <person name="Wei L."/>
        </authorList>
    </citation>
    <scope>NUCLEOTIDE SEQUENCE</scope>
    <source>
        <strain evidence="2">KEN1</strain>
        <tissue evidence="2">Leaf</tissue>
    </source>
</reference>
<evidence type="ECO:0000256" key="1">
    <source>
        <dbReference type="SAM" id="MobiDB-lite"/>
    </source>
</evidence>